<dbReference type="PANTHER" id="PTHR31591">
    <property type="entry name" value="UPF0613 PROTEIN PB24D3.06C"/>
    <property type="match status" value="1"/>
</dbReference>
<dbReference type="Gene3D" id="3.40.50.1820">
    <property type="entry name" value="alpha/beta hydrolase"/>
    <property type="match status" value="1"/>
</dbReference>
<dbReference type="PhylomeDB" id="A0A0G4H3K5"/>
<dbReference type="VEuPathDB" id="CryptoDB:Cvel_24560"/>
<reference evidence="2" key="1">
    <citation type="submission" date="2014-11" db="EMBL/GenBank/DDBJ databases">
        <authorList>
            <person name="Otto D Thomas"/>
            <person name="Naeem Raeece"/>
        </authorList>
    </citation>
    <scope>NUCLEOTIDE SEQUENCE</scope>
</reference>
<feature type="chain" id="PRO_5005191537" description="DUF1749 domain-containing protein" evidence="1">
    <location>
        <begin position="24"/>
        <end position="361"/>
    </location>
</feature>
<evidence type="ECO:0000313" key="2">
    <source>
        <dbReference type="EMBL" id="CEM38285.1"/>
    </source>
</evidence>
<sequence>MLQTNRAGGVFLLTCLLTGPLLCQSFCFRGLISRPRRSSRPSVLSMSQGHEEEPLGLCMRGSLFHFDFRPFRKHLLGFVSNEECPNALVLVGGLTDGFLGLNYAAPLAESAKGCGFSLVQTNLSSSWNQFGVCTLRSDAQELLLLIRHLRRVRKVQKVVLLGHSTGSQDALSVLKLLHELKEVSGKGGAKAVKQLLGLPNEEQSDNFKVCIEDFGVNGVILQAGLSDREAMLGSEGAEKDGFLRLRDQADKLMKEGKPDELLPERLYGAVPITAYRFSSLIGRKTEDDLFSSDLEDDFLEEIVKPVDVPVFVCHGTADEYAPSQEKLREFTGRFLGVLKRKGISCDSLFVEGQVIRLGAHE</sequence>
<dbReference type="SUPFAM" id="SSF53474">
    <property type="entry name" value="alpha/beta-Hydrolases"/>
    <property type="match status" value="1"/>
</dbReference>
<dbReference type="Pfam" id="PF08538">
    <property type="entry name" value="DUF1749"/>
    <property type="match status" value="1"/>
</dbReference>
<organism evidence="2">
    <name type="scientific">Chromera velia CCMP2878</name>
    <dbReference type="NCBI Taxonomy" id="1169474"/>
    <lineage>
        <taxon>Eukaryota</taxon>
        <taxon>Sar</taxon>
        <taxon>Alveolata</taxon>
        <taxon>Colpodellida</taxon>
        <taxon>Chromeraceae</taxon>
        <taxon>Chromera</taxon>
    </lineage>
</organism>
<dbReference type="AlphaFoldDB" id="A0A0G4H3K5"/>
<protein>
    <recommendedName>
        <fullName evidence="3">DUF1749 domain-containing protein</fullName>
    </recommendedName>
</protein>
<accession>A0A0G4H3K5</accession>
<proteinExistence type="predicted"/>
<evidence type="ECO:0000256" key="1">
    <source>
        <dbReference type="SAM" id="SignalP"/>
    </source>
</evidence>
<feature type="signal peptide" evidence="1">
    <location>
        <begin position="1"/>
        <end position="23"/>
    </location>
</feature>
<keyword evidence="1" id="KW-0732">Signal</keyword>
<dbReference type="EMBL" id="CDMZ01001843">
    <property type="protein sequence ID" value="CEM38285.1"/>
    <property type="molecule type" value="Genomic_DNA"/>
</dbReference>
<evidence type="ECO:0008006" key="3">
    <source>
        <dbReference type="Google" id="ProtNLM"/>
    </source>
</evidence>
<dbReference type="InterPro" id="IPR029058">
    <property type="entry name" value="AB_hydrolase_fold"/>
</dbReference>
<name>A0A0G4H3K5_9ALVE</name>
<gene>
    <name evidence="2" type="ORF">Cvel_24560</name>
</gene>
<dbReference type="InterPro" id="IPR013744">
    <property type="entry name" value="SidJ"/>
</dbReference>
<dbReference type="PANTHER" id="PTHR31591:SF1">
    <property type="entry name" value="UPF0613 PROTEIN PB24D3.06C"/>
    <property type="match status" value="1"/>
</dbReference>